<gene>
    <name evidence="1" type="ORF">COO92_13190</name>
</gene>
<dbReference type="Proteomes" id="UP000233332">
    <property type="component" value="Unassembled WGS sequence"/>
</dbReference>
<evidence type="ECO:0008006" key="3">
    <source>
        <dbReference type="Google" id="ProtNLM"/>
    </source>
</evidence>
<comment type="caution">
    <text evidence="1">The sequence shown here is derived from an EMBL/GenBank/DDBJ whole genome shotgun (WGS) entry which is preliminary data.</text>
</comment>
<proteinExistence type="predicted"/>
<dbReference type="GO" id="GO:0008897">
    <property type="term" value="F:holo-[acyl-carrier-protein] synthase activity"/>
    <property type="evidence" value="ECO:0007669"/>
    <property type="project" value="InterPro"/>
</dbReference>
<dbReference type="EMBL" id="NXGX01000005">
    <property type="protein sequence ID" value="PKR57725.1"/>
    <property type="molecule type" value="Genomic_DNA"/>
</dbReference>
<dbReference type="InterPro" id="IPR037143">
    <property type="entry name" value="4-PPantetheinyl_Trfase_dom_sf"/>
</dbReference>
<dbReference type="AlphaFoldDB" id="A0A2N3L4I9"/>
<evidence type="ECO:0000313" key="2">
    <source>
        <dbReference type="Proteomes" id="UP000233332"/>
    </source>
</evidence>
<keyword evidence="2" id="KW-1185">Reference proteome</keyword>
<evidence type="ECO:0000313" key="1">
    <source>
        <dbReference type="EMBL" id="PKR57725.1"/>
    </source>
</evidence>
<accession>A0A2N3L4I9</accession>
<organism evidence="1 2">
    <name type="scientific">Thalassospira lohafexi</name>
    <dbReference type="NCBI Taxonomy" id="744227"/>
    <lineage>
        <taxon>Bacteria</taxon>
        <taxon>Pseudomonadati</taxon>
        <taxon>Pseudomonadota</taxon>
        <taxon>Alphaproteobacteria</taxon>
        <taxon>Rhodospirillales</taxon>
        <taxon>Thalassospiraceae</taxon>
        <taxon>Thalassospira</taxon>
    </lineage>
</organism>
<name>A0A2N3L4I9_9PROT</name>
<reference evidence="1 2" key="1">
    <citation type="submission" date="2017-09" db="EMBL/GenBank/DDBJ databases">
        <title>Biodiversity and function of Thalassospira species in the particle-attached aromatic-hydrocarbon-degrading consortia from the surface seawater of the China South Sea.</title>
        <authorList>
            <person name="Dong C."/>
            <person name="Lai Q."/>
            <person name="Shao Z."/>
        </authorList>
    </citation>
    <scope>NUCLEOTIDE SEQUENCE [LARGE SCALE GENOMIC DNA]</scope>
    <source>
        <strain evidence="1 2">139Z-12</strain>
    </source>
</reference>
<sequence length="186" mass="20047">MAASTTLGKCNSSDTRRFSHFNGKVVSAIHKLEDMPLKRSAARQASSLLAWDMLCDLVADVAKGNDATCLKDEDGRPWAEISGHRHGVSISHSRGWVVVAVAIDPGLLIGIDLEYRDEGRSIPQMAEQLGLPGTTSVSDFYDAWCRYEAIFKATGESDPVVQLDLSPVVLPVPADFASSLVMVDAS</sequence>
<dbReference type="Gene3D" id="3.90.470.20">
    <property type="entry name" value="4'-phosphopantetheinyl transferase domain"/>
    <property type="match status" value="1"/>
</dbReference>
<protein>
    <recommendedName>
        <fullName evidence="3">4'-phosphopantetheinyl transferase domain-containing protein</fullName>
    </recommendedName>
</protein>
<dbReference type="GO" id="GO:0000287">
    <property type="term" value="F:magnesium ion binding"/>
    <property type="evidence" value="ECO:0007669"/>
    <property type="project" value="InterPro"/>
</dbReference>
<dbReference type="SUPFAM" id="SSF56214">
    <property type="entry name" value="4'-phosphopantetheinyl transferase"/>
    <property type="match status" value="1"/>
</dbReference>